<dbReference type="AlphaFoldDB" id="A0A8X6R821"/>
<sequence length="148" mass="17365">MSVIAHQTEKNWISANEKSRQRECHKHRLRAQQSNMQPDLRKHICEHIIRVLQHQKDVNQKQHICVKHDFVKRLSKPGMGNLWPAGMFYSTRGQNFNSTVRERRLIRRAPWLESTGILNTKFKQRGLLASSVHAVRNNIIYPSPILRG</sequence>
<organism evidence="1 2">
    <name type="scientific">Trichonephila clavipes</name>
    <name type="common">Golden silk orbweaver</name>
    <name type="synonym">Nephila clavipes</name>
    <dbReference type="NCBI Taxonomy" id="2585209"/>
    <lineage>
        <taxon>Eukaryota</taxon>
        <taxon>Metazoa</taxon>
        <taxon>Ecdysozoa</taxon>
        <taxon>Arthropoda</taxon>
        <taxon>Chelicerata</taxon>
        <taxon>Arachnida</taxon>
        <taxon>Araneae</taxon>
        <taxon>Araneomorphae</taxon>
        <taxon>Entelegynae</taxon>
        <taxon>Araneoidea</taxon>
        <taxon>Nephilidae</taxon>
        <taxon>Trichonephila</taxon>
    </lineage>
</organism>
<accession>A0A8X6R821</accession>
<protein>
    <submittedName>
        <fullName evidence="1">Uncharacterized protein</fullName>
    </submittedName>
</protein>
<evidence type="ECO:0000313" key="1">
    <source>
        <dbReference type="EMBL" id="GFX86961.1"/>
    </source>
</evidence>
<comment type="caution">
    <text evidence="1">The sequence shown here is derived from an EMBL/GenBank/DDBJ whole genome shotgun (WGS) entry which is preliminary data.</text>
</comment>
<dbReference type="EMBL" id="BMAU01021017">
    <property type="protein sequence ID" value="GFX86961.1"/>
    <property type="molecule type" value="Genomic_DNA"/>
</dbReference>
<proteinExistence type="predicted"/>
<evidence type="ECO:0000313" key="2">
    <source>
        <dbReference type="Proteomes" id="UP000887159"/>
    </source>
</evidence>
<name>A0A8X6R821_TRICX</name>
<dbReference type="Proteomes" id="UP000887159">
    <property type="component" value="Unassembled WGS sequence"/>
</dbReference>
<reference evidence="1" key="1">
    <citation type="submission" date="2020-08" db="EMBL/GenBank/DDBJ databases">
        <title>Multicomponent nature underlies the extraordinary mechanical properties of spider dragline silk.</title>
        <authorList>
            <person name="Kono N."/>
            <person name="Nakamura H."/>
            <person name="Mori M."/>
            <person name="Yoshida Y."/>
            <person name="Ohtoshi R."/>
            <person name="Malay A.D."/>
            <person name="Moran D.A.P."/>
            <person name="Tomita M."/>
            <person name="Numata K."/>
            <person name="Arakawa K."/>
        </authorList>
    </citation>
    <scope>NUCLEOTIDE SEQUENCE</scope>
</reference>
<gene>
    <name evidence="1" type="ORF">TNCV_1530501</name>
</gene>
<keyword evidence="2" id="KW-1185">Reference proteome</keyword>